<dbReference type="PANTHER" id="PTHR33525:SF3">
    <property type="entry name" value="RIBONUCLEASE Y"/>
    <property type="match status" value="1"/>
</dbReference>
<proteinExistence type="predicted"/>
<evidence type="ECO:0000259" key="2">
    <source>
        <dbReference type="PROSITE" id="PS51833"/>
    </source>
</evidence>
<dbReference type="PROSITE" id="PS51833">
    <property type="entry name" value="HDOD"/>
    <property type="match status" value="1"/>
</dbReference>
<dbReference type="SMART" id="SM00471">
    <property type="entry name" value="HDc"/>
    <property type="match status" value="1"/>
</dbReference>
<dbReference type="Proteomes" id="UP001371218">
    <property type="component" value="Unassembled WGS sequence"/>
</dbReference>
<dbReference type="CDD" id="cd00077">
    <property type="entry name" value="HDc"/>
    <property type="match status" value="1"/>
</dbReference>
<accession>A0ABU9BZN2</accession>
<dbReference type="Gene3D" id="1.10.3210.10">
    <property type="entry name" value="Hypothetical protein af1432"/>
    <property type="match status" value="1"/>
</dbReference>
<name>A0ABU9BZN2_9BURK</name>
<dbReference type="InterPro" id="IPR003607">
    <property type="entry name" value="HD/PDEase_dom"/>
</dbReference>
<gene>
    <name evidence="3" type="ORF">AACH06_24720</name>
</gene>
<dbReference type="InterPro" id="IPR006675">
    <property type="entry name" value="HDIG_dom"/>
</dbReference>
<organism evidence="3 4">
    <name type="scientific">Ideonella lacteola</name>
    <dbReference type="NCBI Taxonomy" id="2984193"/>
    <lineage>
        <taxon>Bacteria</taxon>
        <taxon>Pseudomonadati</taxon>
        <taxon>Pseudomonadota</taxon>
        <taxon>Betaproteobacteria</taxon>
        <taxon>Burkholderiales</taxon>
        <taxon>Sphaerotilaceae</taxon>
        <taxon>Ideonella</taxon>
    </lineage>
</organism>
<dbReference type="NCBIfam" id="TIGR00277">
    <property type="entry name" value="HDIG"/>
    <property type="match status" value="1"/>
</dbReference>
<dbReference type="Pfam" id="PF08668">
    <property type="entry name" value="HDOD"/>
    <property type="match status" value="1"/>
</dbReference>
<reference evidence="3 4" key="1">
    <citation type="submission" date="2024-04" db="EMBL/GenBank/DDBJ databases">
        <title>Novel species of the genus Ideonella isolated from streams.</title>
        <authorList>
            <person name="Lu H."/>
        </authorList>
    </citation>
    <scope>NUCLEOTIDE SEQUENCE [LARGE SCALE GENOMIC DNA]</scope>
    <source>
        <strain evidence="3 4">DXS29W</strain>
    </source>
</reference>
<feature type="region of interest" description="Disordered" evidence="1">
    <location>
        <begin position="1"/>
        <end position="22"/>
    </location>
</feature>
<comment type="caution">
    <text evidence="3">The sequence shown here is derived from an EMBL/GenBank/DDBJ whole genome shotgun (WGS) entry which is preliminary data.</text>
</comment>
<evidence type="ECO:0000313" key="3">
    <source>
        <dbReference type="EMBL" id="MEK8034040.1"/>
    </source>
</evidence>
<dbReference type="InterPro" id="IPR013976">
    <property type="entry name" value="HDOD"/>
</dbReference>
<evidence type="ECO:0000256" key="1">
    <source>
        <dbReference type="SAM" id="MobiDB-lite"/>
    </source>
</evidence>
<protein>
    <submittedName>
        <fullName evidence="3">HDOD domain-containing protein</fullName>
    </submittedName>
</protein>
<dbReference type="PANTHER" id="PTHR33525">
    <property type="match status" value="1"/>
</dbReference>
<keyword evidence="4" id="KW-1185">Reference proteome</keyword>
<evidence type="ECO:0000313" key="4">
    <source>
        <dbReference type="Proteomes" id="UP001371218"/>
    </source>
</evidence>
<feature type="domain" description="HDOD" evidence="2">
    <location>
        <begin position="81"/>
        <end position="275"/>
    </location>
</feature>
<dbReference type="RefSeq" id="WP_341428464.1">
    <property type="nucleotide sequence ID" value="NZ_JBBUTG010000024.1"/>
</dbReference>
<sequence length="348" mass="36946">MDMTDTVAMQDAPARPEGRDSELAGVRWRASRVMRRLGPARHEHPLFKLMQRHWGGGADAPAPPGRVAIDPAAIASRIGELPMLPRALAEVLKALQSDEVSTDSCTAAIEHDVSLSLRVLKLANSPFYGAPGRVGSIGDAVRLLGLRTVAGVVAAVSLQSTLLKAKPAGFDFERYWCHALATATLARELAPFGRQDADEAFIAGLLHDIGQMIMAVLVPDAFAKVTSLARQGDVELRQVELEELGVAHDTIGAQVAQRWGFPESIATAISSHHQPGQTIDGVASLGAIVRLADVIAHALDLTGSLDEAAPALSVQEWGALGLTEDGWLGILARTEEAVAYWTRSMGAS</sequence>
<dbReference type="EMBL" id="JBBUTG010000024">
    <property type="protein sequence ID" value="MEK8034040.1"/>
    <property type="molecule type" value="Genomic_DNA"/>
</dbReference>
<dbReference type="SUPFAM" id="SSF109604">
    <property type="entry name" value="HD-domain/PDEase-like"/>
    <property type="match status" value="1"/>
</dbReference>
<dbReference type="InterPro" id="IPR052340">
    <property type="entry name" value="RNase_Y/CdgJ"/>
</dbReference>